<feature type="domain" description="Peptidase M12B" evidence="8">
    <location>
        <begin position="214"/>
        <end position="494"/>
    </location>
</feature>
<keyword evidence="5" id="KW-0812">Transmembrane</keyword>
<gene>
    <name evidence="9" type="primary">Adam33</name>
    <name evidence="9" type="ORF">Tcan_16928</name>
</gene>
<dbReference type="InterPro" id="IPR024079">
    <property type="entry name" value="MetalloPept_cat_dom_sf"/>
</dbReference>
<comment type="caution">
    <text evidence="9">The sequence shown here is derived from an EMBL/GenBank/DDBJ whole genome shotgun (WGS) entry which is preliminary data.</text>
</comment>
<feature type="disulfide bond" evidence="2">
    <location>
        <begin position="559"/>
        <end position="579"/>
    </location>
</feature>
<dbReference type="Pfam" id="PF00200">
    <property type="entry name" value="Disintegrin"/>
    <property type="match status" value="1"/>
</dbReference>
<evidence type="ECO:0000256" key="2">
    <source>
        <dbReference type="PROSITE-ProRule" id="PRU00068"/>
    </source>
</evidence>
<organism evidence="9 10">
    <name type="scientific">Toxocara canis</name>
    <name type="common">Canine roundworm</name>
    <dbReference type="NCBI Taxonomy" id="6265"/>
    <lineage>
        <taxon>Eukaryota</taxon>
        <taxon>Metazoa</taxon>
        <taxon>Ecdysozoa</taxon>
        <taxon>Nematoda</taxon>
        <taxon>Chromadorea</taxon>
        <taxon>Rhabditida</taxon>
        <taxon>Spirurina</taxon>
        <taxon>Ascaridomorpha</taxon>
        <taxon>Ascaridoidea</taxon>
        <taxon>Toxocaridae</taxon>
        <taxon>Toxocara</taxon>
    </lineage>
</organism>
<dbReference type="SMART" id="SM00050">
    <property type="entry name" value="DISIN"/>
    <property type="match status" value="1"/>
</dbReference>
<dbReference type="InterPro" id="IPR036436">
    <property type="entry name" value="Disintegrin_dom_sf"/>
</dbReference>
<dbReference type="PANTHER" id="PTHR11905">
    <property type="entry name" value="ADAM A DISINTEGRIN AND METALLOPROTEASE DOMAIN"/>
    <property type="match status" value="1"/>
</dbReference>
<dbReference type="EMBL" id="JPKZ01001429">
    <property type="protein sequence ID" value="KHN82035.1"/>
    <property type="molecule type" value="Genomic_DNA"/>
</dbReference>
<dbReference type="GO" id="GO:0007229">
    <property type="term" value="P:integrin-mediated signaling pathway"/>
    <property type="evidence" value="ECO:0007669"/>
    <property type="project" value="UniProtKB-KW"/>
</dbReference>
<dbReference type="SUPFAM" id="SSF57552">
    <property type="entry name" value="Blood coagulation inhibitor (disintegrin)"/>
    <property type="match status" value="1"/>
</dbReference>
<keyword evidence="5" id="KW-0472">Membrane</keyword>
<feature type="region of interest" description="Disordered" evidence="4">
    <location>
        <begin position="1030"/>
        <end position="1088"/>
    </location>
</feature>
<evidence type="ECO:0000256" key="5">
    <source>
        <dbReference type="SAM" id="Phobius"/>
    </source>
</evidence>
<feature type="compositionally biased region" description="Basic and acidic residues" evidence="4">
    <location>
        <begin position="848"/>
        <end position="859"/>
    </location>
</feature>
<proteinExistence type="predicted"/>
<evidence type="ECO:0000256" key="3">
    <source>
        <dbReference type="PROSITE-ProRule" id="PRU00276"/>
    </source>
</evidence>
<dbReference type="OMA" id="VNNRMTP"/>
<dbReference type="Gene3D" id="3.40.390.10">
    <property type="entry name" value="Collagenase (Catalytic Domain)"/>
    <property type="match status" value="2"/>
</dbReference>
<feature type="domain" description="Disintegrin" evidence="7">
    <location>
        <begin position="500"/>
        <end position="587"/>
    </location>
</feature>
<evidence type="ECO:0000313" key="9">
    <source>
        <dbReference type="EMBL" id="KHN82035.1"/>
    </source>
</evidence>
<dbReference type="GO" id="GO:0006509">
    <property type="term" value="P:membrane protein ectodomain proteolysis"/>
    <property type="evidence" value="ECO:0007669"/>
    <property type="project" value="TreeGrafter"/>
</dbReference>
<accession>A0A0B2VLX4</accession>
<dbReference type="PROSITE" id="PS50214">
    <property type="entry name" value="DISINTEGRIN_2"/>
    <property type="match status" value="1"/>
</dbReference>
<dbReference type="SUPFAM" id="SSF55486">
    <property type="entry name" value="Metalloproteases ('zincins'), catalytic domain"/>
    <property type="match status" value="2"/>
</dbReference>
<feature type="region of interest" description="Disordered" evidence="4">
    <location>
        <begin position="848"/>
        <end position="873"/>
    </location>
</feature>
<dbReference type="Pfam" id="PF01421">
    <property type="entry name" value="Reprolysin"/>
    <property type="match status" value="2"/>
</dbReference>
<sequence length="1106" mass="123051">MRSTTLLSALVCVVTSPLLRVFASKGEIRHLLTNKEFISRLDEGQFEVVHPFQIRDKNERIGIDTRNYFLNATVHYKQVTIVIRSNVVGRLKLLIALNEIVFLNETEFRKLDDQGESPLSKRIENCYYQGTVNGDESSFVALSSCNGLRGIIAFGNGTAFGIWPLDGGDRGRRHPHVLYRTKWSTEAFCTTQANVETRHSRKASMKRDVTRQTKYVELALIGDHSFMKEHDLAEDVGVEYMLEAINIADFMFARDLNVRLSVVYLEEWMDAQRIDAHAVIERTLSGAIEYMFARDLNVRLSVVYLEEWMDAQRIDAHAVIERTLSGAIEYMFARDLNVRLSVVYLEEWMDAQRIDAHAVIERTLSGAIEYVTGHIYHIPKDAALLFTREQFANNEVTCAAFGSVCTARAVSLVKAVDTYTVHETGQAVAQGLAHVLGIDHDSSDCSCEMGSQCVMGKQIGSIGSPFLWQFSRCSIARMHSVLQSGHLQCLLNKPLQVSSLRHCGNGVVDGEEECDCGPRDECFDPCCDPLTCTLRAHAQCAAHQPCCLRCQLRPAGHICRPSRSICDVPEVCTGEHGDCPSDGYLIDGTVCGINGQCWKGNCSDIEQQCRQLWGEDALAADEHCFERNQLGAEYGNCGEDREGNLRKCALENIRCGTLHCRGGGQSPIDHRLNSFNLQFLHEAKQIQCKMVTQSSFGMVSDGSNCGSGKDCTTSQRCLCFDGWAGNACDTRSNSSRRFSFTSTVPSDVIIPSIAAGRTLNTTTLLAILLLVGVLLLMLLICLLFCYRRRSAIEFPEGPMDEKLNESIPENAHRSIKFGNMPSYREEKRKRKKNKRIYDALQRINEASDERDSISLKSRESGSNGHTPCSAVGSTVSYSESPYISRQPMLSTIMNGSASSILKKESSASRHLFSGSELYGESPCSEIIGSPSRCSAVNHVGGIRYERNRNGYATDSELGLGHYTSRYMETFVGADLSPTLSHSSISRIAPTPLKLNNIGMLLKQLQYNDDITSETELSAVEADHMDHVDLGSNTESTRGFEAHDPLKFSPSTETSEKYEIRLQPSSSYDAQRSHADHESNSSAGIASKAYRKSRYHNEMTRLTQTFV</sequence>
<evidence type="ECO:0000259" key="8">
    <source>
        <dbReference type="PROSITE" id="PS50215"/>
    </source>
</evidence>
<keyword evidence="10" id="KW-1185">Reference proteome</keyword>
<dbReference type="SMART" id="SM00608">
    <property type="entry name" value="ACR"/>
    <property type="match status" value="1"/>
</dbReference>
<keyword evidence="1 2" id="KW-1015">Disulfide bond</keyword>
<dbReference type="InterPro" id="IPR006586">
    <property type="entry name" value="ADAM_Cys-rich"/>
</dbReference>
<dbReference type="OrthoDB" id="5951731at2759"/>
<dbReference type="Proteomes" id="UP000031036">
    <property type="component" value="Unassembled WGS sequence"/>
</dbReference>
<keyword evidence="6" id="KW-0732">Signal</keyword>
<dbReference type="PROSITE" id="PS50215">
    <property type="entry name" value="ADAM_MEPRO"/>
    <property type="match status" value="1"/>
</dbReference>
<name>A0A0B2VLX4_TOXCA</name>
<dbReference type="AlphaFoldDB" id="A0A0B2VLX4"/>
<evidence type="ECO:0000256" key="4">
    <source>
        <dbReference type="SAM" id="MobiDB-lite"/>
    </source>
</evidence>
<dbReference type="InterPro" id="IPR001590">
    <property type="entry name" value="Peptidase_M12B"/>
</dbReference>
<dbReference type="Gene3D" id="4.10.70.10">
    <property type="entry name" value="Disintegrin domain"/>
    <property type="match status" value="1"/>
</dbReference>
<evidence type="ECO:0000256" key="6">
    <source>
        <dbReference type="SAM" id="SignalP"/>
    </source>
</evidence>
<dbReference type="GO" id="GO:0004222">
    <property type="term" value="F:metalloendopeptidase activity"/>
    <property type="evidence" value="ECO:0007669"/>
    <property type="project" value="InterPro"/>
</dbReference>
<keyword evidence="9" id="KW-0401">Integrin</keyword>
<feature type="transmembrane region" description="Helical" evidence="5">
    <location>
        <begin position="764"/>
        <end position="786"/>
    </location>
</feature>
<evidence type="ECO:0000313" key="10">
    <source>
        <dbReference type="Proteomes" id="UP000031036"/>
    </source>
</evidence>
<feature type="chain" id="PRO_5002077392" evidence="6">
    <location>
        <begin position="24"/>
        <end position="1106"/>
    </location>
</feature>
<feature type="compositionally biased region" description="Polar residues" evidence="4">
    <location>
        <begin position="860"/>
        <end position="873"/>
    </location>
</feature>
<dbReference type="PANTHER" id="PTHR11905:SF248">
    <property type="entry name" value="DISINTEGRIN AND METALLOPROTEINASE DOMAIN-CONTAINING PROTEIN UNC-71"/>
    <property type="match status" value="1"/>
</dbReference>
<feature type="signal peptide" evidence="6">
    <location>
        <begin position="1"/>
        <end position="23"/>
    </location>
</feature>
<dbReference type="FunFam" id="4.10.70.10:FF:000001">
    <property type="entry name" value="Disintegrin and metalloproteinase domain-containing protein 22"/>
    <property type="match status" value="1"/>
</dbReference>
<reference evidence="9 10" key="1">
    <citation type="submission" date="2014-11" db="EMBL/GenBank/DDBJ databases">
        <title>Genetic blueprint of the zoonotic pathogen Toxocara canis.</title>
        <authorList>
            <person name="Zhu X.-Q."/>
            <person name="Korhonen P.K."/>
            <person name="Cai H."/>
            <person name="Young N.D."/>
            <person name="Nejsum P."/>
            <person name="von Samson-Himmelstjerna G."/>
            <person name="Boag P.R."/>
            <person name="Tan P."/>
            <person name="Li Q."/>
            <person name="Min J."/>
            <person name="Yang Y."/>
            <person name="Wang X."/>
            <person name="Fang X."/>
            <person name="Hall R.S."/>
            <person name="Hofmann A."/>
            <person name="Sternberg P.W."/>
            <person name="Jex A.R."/>
            <person name="Gasser R.B."/>
        </authorList>
    </citation>
    <scope>NUCLEOTIDE SEQUENCE [LARGE SCALE GENOMIC DNA]</scope>
    <source>
        <strain evidence="9">PN_DK_2014</strain>
    </source>
</reference>
<evidence type="ECO:0000259" key="7">
    <source>
        <dbReference type="PROSITE" id="PS50214"/>
    </source>
</evidence>
<evidence type="ECO:0000256" key="1">
    <source>
        <dbReference type="ARBA" id="ARBA00023157"/>
    </source>
</evidence>
<comment type="caution">
    <text evidence="3">Lacks conserved residue(s) required for the propagation of feature annotation.</text>
</comment>
<protein>
    <submittedName>
        <fullName evidence="9">Disintegrin and metalloproteinase domain-containing protein 33</fullName>
    </submittedName>
</protein>
<dbReference type="STRING" id="6265.A0A0B2VLX4"/>
<dbReference type="Pfam" id="PF08516">
    <property type="entry name" value="ADAM_CR"/>
    <property type="match status" value="1"/>
</dbReference>
<keyword evidence="5" id="KW-1133">Transmembrane helix</keyword>
<feature type="region of interest" description="Disordered" evidence="4">
    <location>
        <begin position="814"/>
        <end position="834"/>
    </location>
</feature>
<dbReference type="InterPro" id="IPR001762">
    <property type="entry name" value="Disintegrin_dom"/>
</dbReference>